<feature type="signal peptide" evidence="2">
    <location>
        <begin position="1"/>
        <end position="22"/>
    </location>
</feature>
<keyword evidence="1" id="KW-0175">Coiled coil</keyword>
<evidence type="ECO:0000256" key="2">
    <source>
        <dbReference type="SAM" id="SignalP"/>
    </source>
</evidence>
<dbReference type="EMBL" id="FOFS01000016">
    <property type="protein sequence ID" value="SER11850.1"/>
    <property type="molecule type" value="Genomic_DNA"/>
</dbReference>
<reference evidence="3 4" key="1">
    <citation type="submission" date="2016-10" db="EMBL/GenBank/DDBJ databases">
        <authorList>
            <person name="de Groot N.N."/>
        </authorList>
    </citation>
    <scope>NUCLEOTIDE SEQUENCE [LARGE SCALE GENOMIC DNA]</scope>
    <source>
        <strain evidence="3 4">DSM 25927</strain>
    </source>
</reference>
<dbReference type="SUPFAM" id="SSF56935">
    <property type="entry name" value="Porins"/>
    <property type="match status" value="1"/>
</dbReference>
<dbReference type="STRING" id="489703.SAMN04488038_11670"/>
<dbReference type="AlphaFoldDB" id="A0A1H9LKC8"/>
<organism evidence="3 4">
    <name type="scientific">Solimonas aquatica</name>
    <dbReference type="NCBI Taxonomy" id="489703"/>
    <lineage>
        <taxon>Bacteria</taxon>
        <taxon>Pseudomonadati</taxon>
        <taxon>Pseudomonadota</taxon>
        <taxon>Gammaproteobacteria</taxon>
        <taxon>Nevskiales</taxon>
        <taxon>Nevskiaceae</taxon>
        <taxon>Solimonas</taxon>
    </lineage>
</organism>
<protein>
    <submittedName>
        <fullName evidence="3">Phosphate-selective porin OprO and OprP</fullName>
    </submittedName>
</protein>
<proteinExistence type="predicted"/>
<name>A0A1H9LKC8_9GAMM</name>
<keyword evidence="2" id="KW-0732">Signal</keyword>
<evidence type="ECO:0000313" key="3">
    <source>
        <dbReference type="EMBL" id="SER11850.1"/>
    </source>
</evidence>
<feature type="chain" id="PRO_5011577151" evidence="2">
    <location>
        <begin position="23"/>
        <end position="459"/>
    </location>
</feature>
<dbReference type="RefSeq" id="WP_093289208.1">
    <property type="nucleotide sequence ID" value="NZ_FOFS01000016.1"/>
</dbReference>
<dbReference type="Proteomes" id="UP000199233">
    <property type="component" value="Unassembled WGS sequence"/>
</dbReference>
<dbReference type="Pfam" id="PF07396">
    <property type="entry name" value="Porin_O_P"/>
    <property type="match status" value="1"/>
</dbReference>
<sequence length="459" mass="49794">MSKRHYTWALLPIAAIAGQAFAEQGPSLEQLDQRIKILERQLENQKEEADAKAKDAATVAAGSNGFSIKSAKGDYEFKFRGLLQADGRFFLSDGPAASVRSNDGFLLRRVEPTFELTLGKQLFFRIQPNFAPDSATVSDVYGELRLDPAAVIRAGKFKVPVVLENLQASGATAFNERGFPNELGPNRDYGVQLGGALFGGTTSYALGIFNGASDGRDGAQQAKTAGDNRKEFAGRVFSEPFKNEPGLLQGLGFGVGGTYGTRERGTVGISDLAYRTPGQNTFFSYVSSGSVFTQSHGYEYRVSPQAYYYRNSFGLVAEYIENAQQVITNTGSKADTLHHKAYQGVANYFLTGEDASYGGLTKPKNPLGKDGYGAFELVARYGVLDIDDKTFPTFASATASASKASTWAAGLNWYPVNNLKIDLAYSLTRFDGGAAGTPSTVVVDRQDEKLVYSRFQIWF</sequence>
<feature type="coiled-coil region" evidence="1">
    <location>
        <begin position="28"/>
        <end position="59"/>
    </location>
</feature>
<dbReference type="Gene3D" id="2.40.160.10">
    <property type="entry name" value="Porin"/>
    <property type="match status" value="1"/>
</dbReference>
<dbReference type="OrthoDB" id="9807854at2"/>
<evidence type="ECO:0000313" key="4">
    <source>
        <dbReference type="Proteomes" id="UP000199233"/>
    </source>
</evidence>
<keyword evidence="4" id="KW-1185">Reference proteome</keyword>
<gene>
    <name evidence="3" type="ORF">SAMN04488038_11670</name>
</gene>
<accession>A0A1H9LKC8</accession>
<evidence type="ECO:0000256" key="1">
    <source>
        <dbReference type="SAM" id="Coils"/>
    </source>
</evidence>
<dbReference type="InterPro" id="IPR010870">
    <property type="entry name" value="Porin_O/P"/>
</dbReference>
<dbReference type="InterPro" id="IPR023614">
    <property type="entry name" value="Porin_dom_sf"/>
</dbReference>